<keyword evidence="5 6" id="KW-0472">Membrane</keyword>
<organism evidence="7 8">
    <name type="scientific">Deefgea chitinilytica</name>
    <dbReference type="NCBI Taxonomy" id="570276"/>
    <lineage>
        <taxon>Bacteria</taxon>
        <taxon>Pseudomonadati</taxon>
        <taxon>Pseudomonadota</taxon>
        <taxon>Betaproteobacteria</taxon>
        <taxon>Neisseriales</taxon>
        <taxon>Chitinibacteraceae</taxon>
        <taxon>Deefgea</taxon>
    </lineage>
</organism>
<dbReference type="Pfam" id="PF06835">
    <property type="entry name" value="LptC"/>
    <property type="match status" value="1"/>
</dbReference>
<dbReference type="PANTHER" id="PTHR37481">
    <property type="entry name" value="LIPOPOLYSACCHARIDE EXPORT SYSTEM PROTEIN LPTC"/>
    <property type="match status" value="1"/>
</dbReference>
<reference evidence="7 8" key="1">
    <citation type="submission" date="2019-11" db="EMBL/GenBank/DDBJ databases">
        <title>Novel Deefgea species.</title>
        <authorList>
            <person name="Han J.-H."/>
        </authorList>
    </citation>
    <scope>NUCLEOTIDE SEQUENCE [LARGE SCALE GENOMIC DNA]</scope>
    <source>
        <strain evidence="7 8">LMG 24817</strain>
    </source>
</reference>
<dbReference type="Proteomes" id="UP001195660">
    <property type="component" value="Unassembled WGS sequence"/>
</dbReference>
<evidence type="ECO:0000256" key="4">
    <source>
        <dbReference type="ARBA" id="ARBA00022989"/>
    </source>
</evidence>
<accession>A0ABS2C7N7</accession>
<keyword evidence="2" id="KW-0997">Cell inner membrane</keyword>
<proteinExistence type="predicted"/>
<evidence type="ECO:0000256" key="6">
    <source>
        <dbReference type="SAM" id="Phobius"/>
    </source>
</evidence>
<dbReference type="InterPro" id="IPR010664">
    <property type="entry name" value="LipoPS_assembly_LptC-rel"/>
</dbReference>
<comment type="caution">
    <text evidence="7">The sequence shown here is derived from an EMBL/GenBank/DDBJ whole genome shotgun (WGS) entry which is preliminary data.</text>
</comment>
<evidence type="ECO:0000256" key="3">
    <source>
        <dbReference type="ARBA" id="ARBA00022692"/>
    </source>
</evidence>
<dbReference type="EMBL" id="WOFE01000001">
    <property type="protein sequence ID" value="MBM5570052.1"/>
    <property type="molecule type" value="Genomic_DNA"/>
</dbReference>
<keyword evidence="8" id="KW-1185">Reference proteome</keyword>
<evidence type="ECO:0000313" key="8">
    <source>
        <dbReference type="Proteomes" id="UP001195660"/>
    </source>
</evidence>
<sequence>MVLRSLTTWVLPLLLLVIVGSLIWVLSRVATNLALPNRVDLNAPDLIANEGTLVRFDEAGLKRSHLVASRVTHVPAEDTMLYESPVLTHTQASKPTVVVIGTRARSIRKASETWFYDATQLRRAPYDNHAELIIDGRDIWIDGHAQIAKSTQFVTAKMGQSHAEAVGFVLNNPLETLELKSKVKMTYVPIPRSAAPRANP</sequence>
<feature type="transmembrane region" description="Helical" evidence="6">
    <location>
        <begin position="6"/>
        <end position="26"/>
    </location>
</feature>
<dbReference type="InterPro" id="IPR052363">
    <property type="entry name" value="LPS_export_LptC"/>
</dbReference>
<evidence type="ECO:0000256" key="5">
    <source>
        <dbReference type="ARBA" id="ARBA00023136"/>
    </source>
</evidence>
<dbReference type="InterPro" id="IPR026265">
    <property type="entry name" value="LptC"/>
</dbReference>
<dbReference type="PANTHER" id="PTHR37481:SF1">
    <property type="entry name" value="LIPOPOLYSACCHARIDE EXPORT SYSTEM PROTEIN LPTC"/>
    <property type="match status" value="1"/>
</dbReference>
<keyword evidence="1" id="KW-1003">Cell membrane</keyword>
<gene>
    <name evidence="7" type="primary">lptC</name>
    <name evidence="7" type="ORF">GM173_00495</name>
</gene>
<protein>
    <submittedName>
        <fullName evidence="7">LPS export ABC transporter periplasmic protein LptC</fullName>
    </submittedName>
</protein>
<dbReference type="NCBIfam" id="TIGR04409">
    <property type="entry name" value="LptC_YrbK"/>
    <property type="match status" value="1"/>
</dbReference>
<keyword evidence="3 6" id="KW-0812">Transmembrane</keyword>
<dbReference type="Gene3D" id="2.60.450.10">
    <property type="entry name" value="Lipopolysaccharide (LPS) transport protein A like domain"/>
    <property type="match status" value="1"/>
</dbReference>
<evidence type="ECO:0000256" key="1">
    <source>
        <dbReference type="ARBA" id="ARBA00022475"/>
    </source>
</evidence>
<evidence type="ECO:0000256" key="2">
    <source>
        <dbReference type="ARBA" id="ARBA00022519"/>
    </source>
</evidence>
<keyword evidence="4 6" id="KW-1133">Transmembrane helix</keyword>
<name>A0ABS2C7N7_9NEIS</name>
<evidence type="ECO:0000313" key="7">
    <source>
        <dbReference type="EMBL" id="MBM5570052.1"/>
    </source>
</evidence>